<dbReference type="NCBIfam" id="TIGR01726">
    <property type="entry name" value="HEQRo_perm_3TM"/>
    <property type="match status" value="1"/>
</dbReference>
<evidence type="ECO:0000256" key="3">
    <source>
        <dbReference type="ARBA" id="ARBA00022448"/>
    </source>
</evidence>
<evidence type="ECO:0000256" key="8">
    <source>
        <dbReference type="RuleBase" id="RU363032"/>
    </source>
</evidence>
<feature type="transmembrane region" description="Helical" evidence="8">
    <location>
        <begin position="145"/>
        <end position="164"/>
    </location>
</feature>
<dbReference type="Proteomes" id="UP000481252">
    <property type="component" value="Unassembled WGS sequence"/>
</dbReference>
<keyword evidence="6 8" id="KW-1133">Transmembrane helix</keyword>
<dbReference type="SUPFAM" id="SSF161098">
    <property type="entry name" value="MetI-like"/>
    <property type="match status" value="1"/>
</dbReference>
<feature type="transmembrane region" description="Helical" evidence="8">
    <location>
        <begin position="53"/>
        <end position="74"/>
    </location>
</feature>
<reference evidence="10 11" key="1">
    <citation type="submission" date="2020-02" db="EMBL/GenBank/DDBJ databases">
        <title>Genome sequence of the type strain CGMCC 1.15528 of Mesorhizobium zhangyense.</title>
        <authorList>
            <person name="Gao J."/>
            <person name="Sun J."/>
        </authorList>
    </citation>
    <scope>NUCLEOTIDE SEQUENCE [LARGE SCALE GENOMIC DNA]</scope>
    <source>
        <strain evidence="10 11">CGMCC 1.15528</strain>
    </source>
</reference>
<dbReference type="GO" id="GO:0043190">
    <property type="term" value="C:ATP-binding cassette (ABC) transporter complex"/>
    <property type="evidence" value="ECO:0007669"/>
    <property type="project" value="InterPro"/>
</dbReference>
<evidence type="ECO:0000313" key="11">
    <source>
        <dbReference type="Proteomes" id="UP000481252"/>
    </source>
</evidence>
<gene>
    <name evidence="10" type="ORF">G6N74_16965</name>
</gene>
<comment type="similarity">
    <text evidence="2">Belongs to the binding-protein-dependent transport system permease family. HisMQ subfamily.</text>
</comment>
<feature type="transmembrane region" description="Helical" evidence="8">
    <location>
        <begin position="20"/>
        <end position="41"/>
    </location>
</feature>
<evidence type="ECO:0000259" key="9">
    <source>
        <dbReference type="PROSITE" id="PS50928"/>
    </source>
</evidence>
<evidence type="ECO:0000256" key="2">
    <source>
        <dbReference type="ARBA" id="ARBA00010072"/>
    </source>
</evidence>
<name>A0A7C9R8G3_9HYPH</name>
<organism evidence="10 11">
    <name type="scientific">Mesorhizobium zhangyense</name>
    <dbReference type="NCBI Taxonomy" id="1776730"/>
    <lineage>
        <taxon>Bacteria</taxon>
        <taxon>Pseudomonadati</taxon>
        <taxon>Pseudomonadota</taxon>
        <taxon>Alphaproteobacteria</taxon>
        <taxon>Hyphomicrobiales</taxon>
        <taxon>Phyllobacteriaceae</taxon>
        <taxon>Mesorhizobium</taxon>
    </lineage>
</organism>
<dbReference type="GO" id="GO:0006865">
    <property type="term" value="P:amino acid transport"/>
    <property type="evidence" value="ECO:0007669"/>
    <property type="project" value="TreeGrafter"/>
</dbReference>
<evidence type="ECO:0000313" key="10">
    <source>
        <dbReference type="EMBL" id="NGN42762.1"/>
    </source>
</evidence>
<dbReference type="GO" id="GO:0022857">
    <property type="term" value="F:transmembrane transporter activity"/>
    <property type="evidence" value="ECO:0007669"/>
    <property type="project" value="InterPro"/>
</dbReference>
<feature type="transmembrane region" description="Helical" evidence="8">
    <location>
        <begin position="184"/>
        <end position="202"/>
    </location>
</feature>
<evidence type="ECO:0000256" key="1">
    <source>
        <dbReference type="ARBA" id="ARBA00004429"/>
    </source>
</evidence>
<dbReference type="EMBL" id="JAAKZG010000006">
    <property type="protein sequence ID" value="NGN42762.1"/>
    <property type="molecule type" value="Genomic_DNA"/>
</dbReference>
<evidence type="ECO:0000256" key="5">
    <source>
        <dbReference type="ARBA" id="ARBA00022692"/>
    </source>
</evidence>
<accession>A0A7C9R8G3</accession>
<comment type="caution">
    <text evidence="10">The sequence shown here is derived from an EMBL/GenBank/DDBJ whole genome shotgun (WGS) entry which is preliminary data.</text>
</comment>
<dbReference type="PANTHER" id="PTHR30614">
    <property type="entry name" value="MEMBRANE COMPONENT OF AMINO ACID ABC TRANSPORTER"/>
    <property type="match status" value="1"/>
</dbReference>
<keyword evidence="11" id="KW-1185">Reference proteome</keyword>
<protein>
    <submittedName>
        <fullName evidence="10">Amino acid ABC transporter permease</fullName>
    </submittedName>
</protein>
<dbReference type="InterPro" id="IPR043429">
    <property type="entry name" value="ArtM/GltK/GlnP/TcyL/YhdX-like"/>
</dbReference>
<dbReference type="RefSeq" id="WP_165119116.1">
    <property type="nucleotide sequence ID" value="NZ_JAAKZG010000006.1"/>
</dbReference>
<evidence type="ECO:0000256" key="7">
    <source>
        <dbReference type="ARBA" id="ARBA00023136"/>
    </source>
</evidence>
<sequence length="215" mass="24079">MIEFTFWDILRNLLFATRWTILLSIAAFVGGGAVGIVILFLRISKAKWLRRFASGYIALFQGTPLLMQLFLMFFGLPMLGFRIEPWTAAVLALTFFASAYLAEIWRSGVDALPRGQWDAGASLGLHYVQELRLIILPQAFSITRAPIVGFLVQLIKSTALTSIIGFEELLRTSNAINNATFEPFTVYGLVALIFFVLCYPLTQYARMLESRAAAH</sequence>
<dbReference type="Gene3D" id="1.10.3720.10">
    <property type="entry name" value="MetI-like"/>
    <property type="match status" value="1"/>
</dbReference>
<dbReference type="InterPro" id="IPR035906">
    <property type="entry name" value="MetI-like_sf"/>
</dbReference>
<comment type="subcellular location">
    <subcellularLocation>
        <location evidence="1">Cell inner membrane</location>
        <topology evidence="1">Multi-pass membrane protein</topology>
    </subcellularLocation>
    <subcellularLocation>
        <location evidence="8">Cell membrane</location>
        <topology evidence="8">Multi-pass membrane protein</topology>
    </subcellularLocation>
</comment>
<dbReference type="AlphaFoldDB" id="A0A7C9R8G3"/>
<proteinExistence type="inferred from homology"/>
<keyword evidence="3 8" id="KW-0813">Transport</keyword>
<evidence type="ECO:0000256" key="4">
    <source>
        <dbReference type="ARBA" id="ARBA00022475"/>
    </source>
</evidence>
<keyword evidence="4" id="KW-1003">Cell membrane</keyword>
<dbReference type="PROSITE" id="PS50928">
    <property type="entry name" value="ABC_TM1"/>
    <property type="match status" value="1"/>
</dbReference>
<dbReference type="InterPro" id="IPR010065">
    <property type="entry name" value="AA_ABC_transptr_permease_3TM"/>
</dbReference>
<dbReference type="Pfam" id="PF00528">
    <property type="entry name" value="BPD_transp_1"/>
    <property type="match status" value="1"/>
</dbReference>
<feature type="domain" description="ABC transmembrane type-1" evidence="9">
    <location>
        <begin position="17"/>
        <end position="205"/>
    </location>
</feature>
<keyword evidence="7 8" id="KW-0472">Membrane</keyword>
<dbReference type="InterPro" id="IPR000515">
    <property type="entry name" value="MetI-like"/>
</dbReference>
<feature type="transmembrane region" description="Helical" evidence="8">
    <location>
        <begin position="86"/>
        <end position="105"/>
    </location>
</feature>
<dbReference type="PANTHER" id="PTHR30614:SF34">
    <property type="entry name" value="BLR6398 PROTEIN"/>
    <property type="match status" value="1"/>
</dbReference>
<dbReference type="CDD" id="cd06261">
    <property type="entry name" value="TM_PBP2"/>
    <property type="match status" value="1"/>
</dbReference>
<keyword evidence="5 8" id="KW-0812">Transmembrane</keyword>
<evidence type="ECO:0000256" key="6">
    <source>
        <dbReference type="ARBA" id="ARBA00022989"/>
    </source>
</evidence>